<dbReference type="InterPro" id="IPR027417">
    <property type="entry name" value="P-loop_NTPase"/>
</dbReference>
<evidence type="ECO:0000259" key="3">
    <source>
        <dbReference type="Pfam" id="PF06745"/>
    </source>
</evidence>
<dbReference type="GO" id="GO:0005524">
    <property type="term" value="F:ATP binding"/>
    <property type="evidence" value="ECO:0007669"/>
    <property type="project" value="UniProtKB-KW"/>
</dbReference>
<feature type="domain" description="KaiC-like" evidence="3">
    <location>
        <begin position="7"/>
        <end position="179"/>
    </location>
</feature>
<dbReference type="STRING" id="999630.TUZN_0751"/>
<evidence type="ECO:0000256" key="2">
    <source>
        <dbReference type="ARBA" id="ARBA00022840"/>
    </source>
</evidence>
<dbReference type="SUPFAM" id="SSF52540">
    <property type="entry name" value="P-loop containing nucleoside triphosphate hydrolases"/>
    <property type="match status" value="2"/>
</dbReference>
<keyword evidence="5" id="KW-1185">Reference proteome</keyword>
<dbReference type="OrthoDB" id="27015at2157"/>
<keyword evidence="2" id="KW-0067">ATP-binding</keyword>
<evidence type="ECO:0000313" key="4">
    <source>
        <dbReference type="EMBL" id="AEA12241.1"/>
    </source>
</evidence>
<organism evidence="4 5">
    <name type="scientific">Thermoproteus uzoniensis (strain 768-20)</name>
    <dbReference type="NCBI Taxonomy" id="999630"/>
    <lineage>
        <taxon>Archaea</taxon>
        <taxon>Thermoproteota</taxon>
        <taxon>Thermoprotei</taxon>
        <taxon>Thermoproteales</taxon>
        <taxon>Thermoproteaceae</taxon>
        <taxon>Thermoproteus</taxon>
    </lineage>
</organism>
<dbReference type="AlphaFoldDB" id="F2L4Z2"/>
<keyword evidence="1" id="KW-0547">Nucleotide-binding</keyword>
<dbReference type="Proteomes" id="UP000008138">
    <property type="component" value="Chromosome"/>
</dbReference>
<dbReference type="InterPro" id="IPR014774">
    <property type="entry name" value="KaiC-like_dom"/>
</dbReference>
<evidence type="ECO:0000313" key="5">
    <source>
        <dbReference type="Proteomes" id="UP000008138"/>
    </source>
</evidence>
<reference evidence="4 5" key="1">
    <citation type="journal article" date="2011" name="J. Bacteriol.">
        <title>Complete genome sequence of the thermoacidophilic crenarchaeon Thermoproteus uzoniensis 768-20.</title>
        <authorList>
            <person name="Mardanov A.V."/>
            <person name="Gumerov V.M."/>
            <person name="Beletsky A.V."/>
            <person name="Prokofeva M.I."/>
            <person name="Bonch-Osmolovskaya E.A."/>
            <person name="Ravin N.V."/>
            <person name="Skryabin K.G."/>
        </authorList>
    </citation>
    <scope>NUCLEOTIDE SEQUENCE [LARGE SCALE GENOMIC DNA]</scope>
    <source>
        <strain evidence="4 5">768-20</strain>
    </source>
</reference>
<dbReference type="EMBL" id="CP002590">
    <property type="protein sequence ID" value="AEA12241.1"/>
    <property type="molecule type" value="Genomic_DNA"/>
</dbReference>
<evidence type="ECO:0000256" key="1">
    <source>
        <dbReference type="ARBA" id="ARBA00022741"/>
    </source>
</evidence>
<dbReference type="RefSeq" id="WP_013679577.1">
    <property type="nucleotide sequence ID" value="NC_015315.1"/>
</dbReference>
<dbReference type="Gene3D" id="3.40.50.300">
    <property type="entry name" value="P-loop containing nucleotide triphosphate hydrolases"/>
    <property type="match status" value="2"/>
</dbReference>
<proteinExistence type="predicted"/>
<sequence length="397" mass="44448">MLEELFEEGLTLIKGPPGSGKTTLAAWAAARHRNSAWFTFYESESRLLRFLSSIGLDPPRHIFDMISTAHKKEAVEAVLKTIQEVKPDFVVVDGLNALTPEGERELVHNLFYHLLSSLMPVVLIREGEEITATDYIADNVILLGYRQSERGSSRHLAVVKSRGRLVEPSVFRFVLAKGGPKFILPPREAKKVSGERLTTGAPELDREINGGVIAGSYVVVVGPPDGLASKLMVITASTLAAAGKKVLYHHHKQIPTFVKFAESLGVKTDVKGLFWYYHPIEEHKDLTWWYRSAEMANEMGIDVHFADQYEQVIAVAGPETIAEAAQLYQATLRRETTTVLVINSHAIWRRVAPLLGSIPDYTFLFKHGTLTAYTPERTEPLRFRYKLVGRRVVFEKA</sequence>
<dbReference type="PANTHER" id="PTHR43637">
    <property type="entry name" value="UPF0273 PROTEIN TM_0370"/>
    <property type="match status" value="1"/>
</dbReference>
<dbReference type="Pfam" id="PF06745">
    <property type="entry name" value="ATPase"/>
    <property type="match status" value="1"/>
</dbReference>
<accession>F2L4Z2</accession>
<dbReference type="KEGG" id="tuz:TUZN_0751"/>
<reference key="2">
    <citation type="submission" date="2011-03" db="EMBL/GenBank/DDBJ databases">
        <title>Complete genome sequence of the thermoacidophilic crenarchaeon Thermoproteus uzoniensis 768-20.</title>
        <authorList>
            <person name="Mardanov A.V."/>
            <person name="Gumerov V.M."/>
            <person name="Beletsky A.V."/>
            <person name="Prokofeva M.I."/>
            <person name="Bonch-Osmolovskaya E.A."/>
            <person name="Ravin N.V."/>
            <person name="Skryabin K.G."/>
        </authorList>
    </citation>
    <scope>NUCLEOTIDE SEQUENCE</scope>
    <source>
        <strain>768-20</strain>
    </source>
</reference>
<gene>
    <name evidence="4" type="ordered locus">TUZN_0751</name>
</gene>
<name>F2L4Z2_THEU7</name>
<dbReference type="HOGENOM" id="CLU_668382_0_0_2"/>
<dbReference type="GeneID" id="10360290"/>
<dbReference type="eggNOG" id="arCOG01174">
    <property type="taxonomic scope" value="Archaea"/>
</dbReference>
<protein>
    <recommendedName>
        <fullName evidence="3">KaiC-like domain-containing protein</fullName>
    </recommendedName>
</protein>